<dbReference type="EMBL" id="RZUL01000003">
    <property type="protein sequence ID" value="RVT41188.1"/>
    <property type="molecule type" value="Genomic_DNA"/>
</dbReference>
<dbReference type="PROSITE" id="PS50109">
    <property type="entry name" value="HIS_KIN"/>
    <property type="match status" value="1"/>
</dbReference>
<dbReference type="InterPro" id="IPR004358">
    <property type="entry name" value="Sig_transdc_His_kin-like_C"/>
</dbReference>
<dbReference type="InterPro" id="IPR036890">
    <property type="entry name" value="HATPase_C_sf"/>
</dbReference>
<dbReference type="Gene3D" id="1.10.287.130">
    <property type="match status" value="1"/>
</dbReference>
<dbReference type="EC" id="2.7.13.3" evidence="2"/>
<dbReference type="InterPro" id="IPR005467">
    <property type="entry name" value="His_kinase_dom"/>
</dbReference>
<dbReference type="SMART" id="SM00387">
    <property type="entry name" value="HATPase_c"/>
    <property type="match status" value="1"/>
</dbReference>
<keyword evidence="4" id="KW-0808">Transferase</keyword>
<feature type="domain" description="Histidine kinase" evidence="8">
    <location>
        <begin position="565"/>
        <end position="782"/>
    </location>
</feature>
<sequence>MTLSPVAMMLVGVILALWLAAGVWAVHSGLRMRREGAHARAQADRLATLLQSAPALPVMIAADGRVETPERLANWLGRDRVPAFASELTAVDGGLRPQDAASLATDIAAAQRAGKSFARAVSAVGSERSLLVRGAPAGPSMGGPGSVMLWIFDATDAQTEILALQAERAQLRAALESLSGLIEAAPLPMWHRTPDLRLALVNSAYVTAVDARSAQQVIGEGIELVEAMDGKSPMAAAAEAAENGTPLARLVPATIDGARRVMRVVDVPLGEAGIAGFAIDMHELEQARAEHRRFETAQHDLLDRLSAGVAQFAADRSLQFWNQPFSSLFALQPEHLAEAPAFERVLDRMREAGRIPEHRDFPAWRSERRDWFLSPDAKEENWLLADGTHLRVFAQPLPDGGLLLIFEDRTEQVQLSSARDTLLRVRTATFDNLFEAIGVFASDGRLHLWNSRFRQIWGVDETLLASHPRIDELMQKVAKSLAKPQQASLVRELVRAATVERKQRNGRVAFSDGRAFDFAAIPLPDGNALFTMLDVTDSRRMEQVLRDRNEALVETDKLKNAFLTNMSYELRTPLTSISGFAEMMQAGFAGELPDAARDYVDAIMQSTGRLAVLIDNVLDLTQGEAGALPLDRRSVDLESLAKECAARVADMAQSKALDFVIDLKPSLGRITGDARRLGQALDRLLDNAVRYSKPGSRVLLYGDGQMRTARLIVSDNGPGIEPADQGRIFDRFSRADQAQRGEALGLGLPLARQLVDAHGGTLTLVSEPGQGTLVTIDLPRESALAN</sequence>
<keyword evidence="3" id="KW-0597">Phosphoprotein</keyword>
<dbReference type="SUPFAM" id="SSF55874">
    <property type="entry name" value="ATPase domain of HSP90 chaperone/DNA topoisomerase II/histidine kinase"/>
    <property type="match status" value="1"/>
</dbReference>
<dbReference type="InterPro" id="IPR035965">
    <property type="entry name" value="PAS-like_dom_sf"/>
</dbReference>
<evidence type="ECO:0000256" key="3">
    <source>
        <dbReference type="ARBA" id="ARBA00022553"/>
    </source>
</evidence>
<evidence type="ECO:0000256" key="4">
    <source>
        <dbReference type="ARBA" id="ARBA00022679"/>
    </source>
</evidence>
<dbReference type="SUPFAM" id="SSF47384">
    <property type="entry name" value="Homodimeric domain of signal transducing histidine kinase"/>
    <property type="match status" value="1"/>
</dbReference>
<dbReference type="AlphaFoldDB" id="A0A437J7P6"/>
<feature type="coiled-coil region" evidence="7">
    <location>
        <begin position="154"/>
        <end position="181"/>
    </location>
</feature>
<dbReference type="SUPFAM" id="SSF55785">
    <property type="entry name" value="PYP-like sensor domain (PAS domain)"/>
    <property type="match status" value="2"/>
</dbReference>
<keyword evidence="6" id="KW-0902">Two-component regulatory system</keyword>
<dbReference type="CDD" id="cd00082">
    <property type="entry name" value="HisKA"/>
    <property type="match status" value="1"/>
</dbReference>
<evidence type="ECO:0000256" key="6">
    <source>
        <dbReference type="ARBA" id="ARBA00023012"/>
    </source>
</evidence>
<dbReference type="PANTHER" id="PTHR43711:SF1">
    <property type="entry name" value="HISTIDINE KINASE 1"/>
    <property type="match status" value="1"/>
</dbReference>
<comment type="caution">
    <text evidence="9">The sequence shown here is derived from an EMBL/GenBank/DDBJ whole genome shotgun (WGS) entry which is preliminary data.</text>
</comment>
<evidence type="ECO:0000256" key="1">
    <source>
        <dbReference type="ARBA" id="ARBA00000085"/>
    </source>
</evidence>
<keyword evidence="7" id="KW-0175">Coiled coil</keyword>
<dbReference type="InterPro" id="IPR050736">
    <property type="entry name" value="Sensor_HK_Regulatory"/>
</dbReference>
<dbReference type="InterPro" id="IPR036097">
    <property type="entry name" value="HisK_dim/P_sf"/>
</dbReference>
<dbReference type="InterPro" id="IPR003661">
    <property type="entry name" value="HisK_dim/P_dom"/>
</dbReference>
<dbReference type="CDD" id="cd00075">
    <property type="entry name" value="HATPase"/>
    <property type="match status" value="1"/>
</dbReference>
<comment type="catalytic activity">
    <reaction evidence="1">
        <text>ATP + protein L-histidine = ADP + protein N-phospho-L-histidine.</text>
        <dbReference type="EC" id="2.7.13.3"/>
    </reaction>
</comment>
<dbReference type="Pfam" id="PF02518">
    <property type="entry name" value="HATPase_c"/>
    <property type="match status" value="1"/>
</dbReference>
<reference evidence="9 10" key="1">
    <citation type="submission" date="2019-01" db="EMBL/GenBank/DDBJ databases">
        <authorList>
            <person name="Chen W.-M."/>
        </authorList>
    </citation>
    <scope>NUCLEOTIDE SEQUENCE [LARGE SCALE GENOMIC DNA]</scope>
    <source>
        <strain evidence="9 10">TLA-22</strain>
    </source>
</reference>
<dbReference type="SMART" id="SM00388">
    <property type="entry name" value="HisKA"/>
    <property type="match status" value="1"/>
</dbReference>
<gene>
    <name evidence="9" type="ORF">ENE74_10465</name>
</gene>
<evidence type="ECO:0000259" key="8">
    <source>
        <dbReference type="PROSITE" id="PS50109"/>
    </source>
</evidence>
<evidence type="ECO:0000313" key="9">
    <source>
        <dbReference type="EMBL" id="RVT41188.1"/>
    </source>
</evidence>
<evidence type="ECO:0000313" key="10">
    <source>
        <dbReference type="Proteomes" id="UP000282977"/>
    </source>
</evidence>
<keyword evidence="5 9" id="KW-0418">Kinase</keyword>
<dbReference type="OrthoDB" id="9797304at2"/>
<organism evidence="9 10">
    <name type="scientific">Sphingobium algorifonticola</name>
    <dbReference type="NCBI Taxonomy" id="2008318"/>
    <lineage>
        <taxon>Bacteria</taxon>
        <taxon>Pseudomonadati</taxon>
        <taxon>Pseudomonadota</taxon>
        <taxon>Alphaproteobacteria</taxon>
        <taxon>Sphingomonadales</taxon>
        <taxon>Sphingomonadaceae</taxon>
        <taxon>Sphingobium</taxon>
    </lineage>
</organism>
<dbReference type="Pfam" id="PF00512">
    <property type="entry name" value="HisKA"/>
    <property type="match status" value="1"/>
</dbReference>
<evidence type="ECO:0000256" key="5">
    <source>
        <dbReference type="ARBA" id="ARBA00022777"/>
    </source>
</evidence>
<keyword evidence="10" id="KW-1185">Reference proteome</keyword>
<dbReference type="GO" id="GO:0000155">
    <property type="term" value="F:phosphorelay sensor kinase activity"/>
    <property type="evidence" value="ECO:0007669"/>
    <property type="project" value="InterPro"/>
</dbReference>
<evidence type="ECO:0000256" key="7">
    <source>
        <dbReference type="SAM" id="Coils"/>
    </source>
</evidence>
<dbReference type="PANTHER" id="PTHR43711">
    <property type="entry name" value="TWO-COMPONENT HISTIDINE KINASE"/>
    <property type="match status" value="1"/>
</dbReference>
<dbReference type="Pfam" id="PF12860">
    <property type="entry name" value="PAS_7"/>
    <property type="match status" value="2"/>
</dbReference>
<evidence type="ECO:0000256" key="2">
    <source>
        <dbReference type="ARBA" id="ARBA00012438"/>
    </source>
</evidence>
<accession>A0A437J7P6</accession>
<dbReference type="PRINTS" id="PR00344">
    <property type="entry name" value="BCTRLSENSOR"/>
</dbReference>
<dbReference type="Proteomes" id="UP000282977">
    <property type="component" value="Unassembled WGS sequence"/>
</dbReference>
<protein>
    <recommendedName>
        <fullName evidence="2">histidine kinase</fullName>
        <ecNumber evidence="2">2.7.13.3</ecNumber>
    </recommendedName>
</protein>
<proteinExistence type="predicted"/>
<name>A0A437J7P6_9SPHN</name>
<dbReference type="Gene3D" id="3.30.565.10">
    <property type="entry name" value="Histidine kinase-like ATPase, C-terminal domain"/>
    <property type="match status" value="1"/>
</dbReference>
<dbReference type="InterPro" id="IPR003594">
    <property type="entry name" value="HATPase_dom"/>
</dbReference>
<dbReference type="Gene3D" id="3.30.450.20">
    <property type="entry name" value="PAS domain"/>
    <property type="match status" value="2"/>
</dbReference>